<proteinExistence type="predicted"/>
<comment type="caution">
    <text evidence="1">The sequence shown here is derived from an EMBL/GenBank/DDBJ whole genome shotgun (WGS) entry which is preliminary data.</text>
</comment>
<dbReference type="Proteomes" id="UP001066276">
    <property type="component" value="Chromosome 1_1"/>
</dbReference>
<gene>
    <name evidence="1" type="ORF">NDU88_006822</name>
</gene>
<organism evidence="1 2">
    <name type="scientific">Pleurodeles waltl</name>
    <name type="common">Iberian ribbed newt</name>
    <dbReference type="NCBI Taxonomy" id="8319"/>
    <lineage>
        <taxon>Eukaryota</taxon>
        <taxon>Metazoa</taxon>
        <taxon>Chordata</taxon>
        <taxon>Craniata</taxon>
        <taxon>Vertebrata</taxon>
        <taxon>Euteleostomi</taxon>
        <taxon>Amphibia</taxon>
        <taxon>Batrachia</taxon>
        <taxon>Caudata</taxon>
        <taxon>Salamandroidea</taxon>
        <taxon>Salamandridae</taxon>
        <taxon>Pleurodelinae</taxon>
        <taxon>Pleurodeles</taxon>
    </lineage>
</organism>
<protein>
    <submittedName>
        <fullName evidence="1">Uncharacterized protein</fullName>
    </submittedName>
</protein>
<accession>A0AAV7X1S8</accession>
<sequence length="103" mass="11358">MVFTSVADQDVFFAESRTYCFSGAPRSIARAAPPAPGFQCRSTRVFHSAITRRSRAPRASLGPSASQAFWAAPSGLCQSLPPLRWFRNWEGMVFTPVADQDVF</sequence>
<dbReference type="EMBL" id="JANPWB010000001">
    <property type="protein sequence ID" value="KAJ1219253.1"/>
    <property type="molecule type" value="Genomic_DNA"/>
</dbReference>
<name>A0AAV7X1S8_PLEWA</name>
<dbReference type="AlphaFoldDB" id="A0AAV7X1S8"/>
<evidence type="ECO:0000313" key="1">
    <source>
        <dbReference type="EMBL" id="KAJ1219253.1"/>
    </source>
</evidence>
<keyword evidence="2" id="KW-1185">Reference proteome</keyword>
<evidence type="ECO:0000313" key="2">
    <source>
        <dbReference type="Proteomes" id="UP001066276"/>
    </source>
</evidence>
<reference evidence="1" key="1">
    <citation type="journal article" date="2022" name="bioRxiv">
        <title>Sequencing and chromosome-scale assembly of the giantPleurodeles waltlgenome.</title>
        <authorList>
            <person name="Brown T."/>
            <person name="Elewa A."/>
            <person name="Iarovenko S."/>
            <person name="Subramanian E."/>
            <person name="Araus A.J."/>
            <person name="Petzold A."/>
            <person name="Susuki M."/>
            <person name="Suzuki K.-i.T."/>
            <person name="Hayashi T."/>
            <person name="Toyoda A."/>
            <person name="Oliveira C."/>
            <person name="Osipova E."/>
            <person name="Leigh N.D."/>
            <person name="Simon A."/>
            <person name="Yun M.H."/>
        </authorList>
    </citation>
    <scope>NUCLEOTIDE SEQUENCE</scope>
    <source>
        <strain evidence="1">20211129_DDA</strain>
        <tissue evidence="1">Liver</tissue>
    </source>
</reference>